<dbReference type="InterPro" id="IPR012334">
    <property type="entry name" value="Pectin_lyas_fold"/>
</dbReference>
<dbReference type="SUPFAM" id="SSF49384">
    <property type="entry name" value="Carbohydrate-binding domain"/>
    <property type="match status" value="2"/>
</dbReference>
<dbReference type="Proteomes" id="UP000464577">
    <property type="component" value="Chromosome"/>
</dbReference>
<dbReference type="GO" id="GO:0005975">
    <property type="term" value="P:carbohydrate metabolic process"/>
    <property type="evidence" value="ECO:0007669"/>
    <property type="project" value="InterPro"/>
</dbReference>
<comment type="cofactor">
    <cofactor evidence="1">
        <name>Ca(2+)</name>
        <dbReference type="ChEBI" id="CHEBI:29108"/>
    </cofactor>
</comment>
<dbReference type="InterPro" id="IPR022441">
    <property type="entry name" value="Para_beta_helix_rpt-2"/>
</dbReference>
<keyword evidence="7" id="KW-0456">Lyase</keyword>
<dbReference type="InterPro" id="IPR013783">
    <property type="entry name" value="Ig-like_fold"/>
</dbReference>
<evidence type="ECO:0000256" key="5">
    <source>
        <dbReference type="ARBA" id="ARBA00022729"/>
    </source>
</evidence>
<dbReference type="InterPro" id="IPR036966">
    <property type="entry name" value="CBM3_sf"/>
</dbReference>
<dbReference type="PANTHER" id="PTHR40088:SF1">
    <property type="entry name" value="PECTATE LYASE PEL9"/>
    <property type="match status" value="1"/>
</dbReference>
<protein>
    <recommendedName>
        <fullName evidence="14">Ig-like domain-containing protein</fullName>
    </recommendedName>
</protein>
<dbReference type="EMBL" id="CP045997">
    <property type="protein sequence ID" value="QHW00373.1"/>
    <property type="molecule type" value="Genomic_DNA"/>
</dbReference>
<dbReference type="InterPro" id="IPR059226">
    <property type="entry name" value="Choice_anch_Q_dom"/>
</dbReference>
<keyword evidence="9" id="KW-1133">Transmembrane helix</keyword>
<dbReference type="Pfam" id="PF13229">
    <property type="entry name" value="Beta_helix"/>
    <property type="match status" value="1"/>
</dbReference>
<dbReference type="GO" id="GO:0030248">
    <property type="term" value="F:cellulose binding"/>
    <property type="evidence" value="ECO:0007669"/>
    <property type="project" value="InterPro"/>
</dbReference>
<evidence type="ECO:0000256" key="8">
    <source>
        <dbReference type="ARBA" id="ARBA00038263"/>
    </source>
</evidence>
<feature type="domain" description="CBM3" evidence="11">
    <location>
        <begin position="823"/>
        <end position="976"/>
    </location>
</feature>
<comment type="similarity">
    <text evidence="8">Belongs to the polysaccharide lyase 9 family.</text>
</comment>
<dbReference type="PROSITE" id="PS50835">
    <property type="entry name" value="IG_LIKE"/>
    <property type="match status" value="1"/>
</dbReference>
<dbReference type="PROSITE" id="PS51172">
    <property type="entry name" value="CBM3"/>
    <property type="match status" value="2"/>
</dbReference>
<proteinExistence type="inferred from homology"/>
<feature type="transmembrane region" description="Helical" evidence="9">
    <location>
        <begin position="21"/>
        <end position="45"/>
    </location>
</feature>
<keyword evidence="9" id="KW-0472">Membrane</keyword>
<name>A0A6P1W7L9_9BACT</name>
<dbReference type="InterPro" id="IPR001956">
    <property type="entry name" value="CBM3"/>
</dbReference>
<dbReference type="InterPro" id="IPR039448">
    <property type="entry name" value="Beta_helix"/>
</dbReference>
<dbReference type="Pfam" id="PF17957">
    <property type="entry name" value="Big_7"/>
    <property type="match status" value="1"/>
</dbReference>
<keyword evidence="5" id="KW-0732">Signal</keyword>
<dbReference type="InterPro" id="IPR036179">
    <property type="entry name" value="Ig-like_dom_sf"/>
</dbReference>
<dbReference type="Pfam" id="PF00942">
    <property type="entry name" value="CBM_3"/>
    <property type="match status" value="2"/>
</dbReference>
<evidence type="ECO:0000259" key="11">
    <source>
        <dbReference type="PROSITE" id="PS51172"/>
    </source>
</evidence>
<dbReference type="Gene3D" id="2.60.40.10">
    <property type="entry name" value="Immunoglobulins"/>
    <property type="match status" value="1"/>
</dbReference>
<evidence type="ECO:0000256" key="4">
    <source>
        <dbReference type="ARBA" id="ARBA00022723"/>
    </source>
</evidence>
<dbReference type="InterPro" id="IPR008965">
    <property type="entry name" value="CBM2/CBM3_carb-bd_dom_sf"/>
</dbReference>
<evidence type="ECO:0000313" key="13">
    <source>
        <dbReference type="Proteomes" id="UP000464577"/>
    </source>
</evidence>
<dbReference type="SUPFAM" id="SSF48726">
    <property type="entry name" value="Immunoglobulin"/>
    <property type="match status" value="1"/>
</dbReference>
<evidence type="ECO:0000256" key="3">
    <source>
        <dbReference type="ARBA" id="ARBA00022525"/>
    </source>
</evidence>
<evidence type="ECO:0000256" key="9">
    <source>
        <dbReference type="SAM" id="Phobius"/>
    </source>
</evidence>
<keyword evidence="13" id="KW-1185">Reference proteome</keyword>
<keyword evidence="6" id="KW-0106">Calcium</keyword>
<keyword evidence="9" id="KW-0812">Transmembrane</keyword>
<dbReference type="GO" id="GO:0005576">
    <property type="term" value="C:extracellular region"/>
    <property type="evidence" value="ECO:0007669"/>
    <property type="project" value="UniProtKB-SubCell"/>
</dbReference>
<keyword evidence="4" id="KW-0479">Metal-binding</keyword>
<dbReference type="InterPro" id="IPR011050">
    <property type="entry name" value="Pectin_lyase_fold/virulence"/>
</dbReference>
<organism evidence="12 13">
    <name type="scientific">Spirosoma endbachense</name>
    <dbReference type="NCBI Taxonomy" id="2666025"/>
    <lineage>
        <taxon>Bacteria</taxon>
        <taxon>Pseudomonadati</taxon>
        <taxon>Bacteroidota</taxon>
        <taxon>Cytophagia</taxon>
        <taxon>Cytophagales</taxon>
        <taxon>Cytophagaceae</taxon>
        <taxon>Spirosoma</taxon>
    </lineage>
</organism>
<accession>A0A6P1W7L9</accession>
<dbReference type="SMART" id="SM01067">
    <property type="entry name" value="CBM_3"/>
    <property type="match status" value="2"/>
</dbReference>
<feature type="domain" description="Ig-like" evidence="10">
    <location>
        <begin position="583"/>
        <end position="666"/>
    </location>
</feature>
<evidence type="ECO:0000256" key="2">
    <source>
        <dbReference type="ARBA" id="ARBA00004613"/>
    </source>
</evidence>
<dbReference type="Gene3D" id="2.160.20.10">
    <property type="entry name" value="Single-stranded right-handed beta-helix, Pectin lyase-like"/>
    <property type="match status" value="1"/>
</dbReference>
<keyword evidence="3" id="KW-0964">Secreted</keyword>
<dbReference type="Gene3D" id="2.60.40.710">
    <property type="entry name" value="Endoglucanase-like"/>
    <property type="match status" value="2"/>
</dbReference>
<dbReference type="PANTHER" id="PTHR40088">
    <property type="entry name" value="PECTATE LYASE (EUROFUNG)"/>
    <property type="match status" value="1"/>
</dbReference>
<dbReference type="NCBIfam" id="NF041518">
    <property type="entry name" value="choice_anch_Q"/>
    <property type="match status" value="1"/>
</dbReference>
<evidence type="ECO:0000313" key="12">
    <source>
        <dbReference type="EMBL" id="QHW00373.1"/>
    </source>
</evidence>
<sequence length="1230" mass="129626">MKLYFSDTFTLVRLKMVKASTSLFSVYQTLLAILILSIGVSTLSVGQSLSVSMSFPAFRTSFITGTPVNIQATTSTPASTTVTKVEFFLATFTGPGNSKVTVKLGEDLTAPFSYTWTIPDGQISYNELSLKVTNSTGATAVQGGTGYNRVDVYAPNTASNKKYYVQAGANPGTAGTLAAPFNTIQRGIDAAAPGDTIFVMDGTYTNTAGSDVVVIRRTGTPTNWIVFTNYQNDKPKLSFNGYQGFNLVAGAAYIKIQGFEIVGNNANVTLPLATTQPGSCDNPTGTVNPAFNGNGISVSGRTGGNARPHHIVLTNNIIHDCGGAGISAIESDYVTVENNTVYNNSWYTIFGTSGISFLNSWNYDDNTDTPKMIIRNNICYGNRLLVKWIAAGVCRGITDGNGIILDNNNNQFGTTNPNGAYNGKFLIENNICYQNGGRGVNINYSDNATIRNNTFYQNAASPEITSEFAMRYSSSVRIYNNIFYSRSDKATGAPVNSPNLLQSNNLTVGGTDTPFFAGPQSLTGVNPQFVDVATSNFQLAGTSPAIDAGNSTPGQFAVKDLLGVARPQGAGVDIGAYEFQGTPILITQQPASNSAVCTGTSVSASVSIAGQVQSYQWYKDGVALTGVASATTATLSISAVTTADQGNYLVVISGFNSLTSNAFSLTVNTAQTVGLTANGSLNCTTPTVTLTAMSGANVTYSFSSGAAQIGSGNTATVSQAGTYSVLVTSAEGCSTSATIEVSGSLIAPDAPDVSSVSATQGTSNVTLTVSNCAGTLNWNGADGSSSLVVSTSAVGEFVYSVTCKVGVCVSPVTSITVSVKAPPATLSVSYRDGDNNQPANNVIRPYLKLNNEGTIAVPYSDITIRYWLTVEDFSPLTNLSVYWAQLGTSKVRMTYVPLAQPRQGAFGYIEYSFDASAGTLGAGSNSGEIQTGIGKQNWTNLTETNDYSFAPNDTYTKTDRITIYKNGELVGGVEPVSIAPVTSLKVYSENKNSSQTTNQISTYLKVVNEGNSPVDYSQVTVRYWFSAEGTNSLIYNLDYAELGNGNTAGAPVKSKFVKENRAGTDTYLELSFAPTLGQLNPLSSTGLIQQRINKSDWSNFNEANDYSYKPVAALAENTHITAYINGSLVYGQEPGPTGARVGAEPSGLRVVVLGNPIQGDVVSIKVTGVEGQTLRAELIDKGGQLITNHRVEQAGSSEHIRLPVGQTAAGVLLLRISTLTENQTIKVVKP</sequence>
<evidence type="ECO:0000256" key="6">
    <source>
        <dbReference type="ARBA" id="ARBA00022837"/>
    </source>
</evidence>
<dbReference type="SMART" id="SM00710">
    <property type="entry name" value="PbH1"/>
    <property type="match status" value="6"/>
</dbReference>
<dbReference type="InterPro" id="IPR006626">
    <property type="entry name" value="PbH1"/>
</dbReference>
<feature type="domain" description="CBM3" evidence="11">
    <location>
        <begin position="980"/>
        <end position="1135"/>
    </location>
</feature>
<dbReference type="InterPro" id="IPR007110">
    <property type="entry name" value="Ig-like_dom"/>
</dbReference>
<dbReference type="AlphaFoldDB" id="A0A6P1W7L9"/>
<dbReference type="GO" id="GO:0016837">
    <property type="term" value="F:carbon-oxygen lyase activity, acting on polysaccharides"/>
    <property type="evidence" value="ECO:0007669"/>
    <property type="project" value="TreeGrafter"/>
</dbReference>
<dbReference type="KEGG" id="senf:GJR95_37465"/>
<evidence type="ECO:0000259" key="10">
    <source>
        <dbReference type="PROSITE" id="PS50835"/>
    </source>
</evidence>
<dbReference type="InterPro" id="IPR052052">
    <property type="entry name" value="Polysaccharide_Lyase_9"/>
</dbReference>
<dbReference type="RefSeq" id="WP_162390764.1">
    <property type="nucleotide sequence ID" value="NZ_CP045997.1"/>
</dbReference>
<dbReference type="SUPFAM" id="SSF51126">
    <property type="entry name" value="Pectin lyase-like"/>
    <property type="match status" value="1"/>
</dbReference>
<gene>
    <name evidence="12" type="ORF">GJR95_37465</name>
</gene>
<reference evidence="12 13" key="1">
    <citation type="submission" date="2019-11" db="EMBL/GenBank/DDBJ databases">
        <title>Spirosoma endbachense sp. nov., isolated from a natural salt meadow.</title>
        <authorList>
            <person name="Rojas J."/>
            <person name="Ambika Manirajan B."/>
            <person name="Ratering S."/>
            <person name="Suarez C."/>
            <person name="Geissler-Plaum R."/>
            <person name="Schnell S."/>
        </authorList>
    </citation>
    <scope>NUCLEOTIDE SEQUENCE [LARGE SCALE GENOMIC DNA]</scope>
    <source>
        <strain evidence="12 13">I-24</strain>
    </source>
</reference>
<dbReference type="GO" id="GO:0046872">
    <property type="term" value="F:metal ion binding"/>
    <property type="evidence" value="ECO:0007669"/>
    <property type="project" value="UniProtKB-KW"/>
</dbReference>
<evidence type="ECO:0000256" key="1">
    <source>
        <dbReference type="ARBA" id="ARBA00001913"/>
    </source>
</evidence>
<evidence type="ECO:0008006" key="14">
    <source>
        <dbReference type="Google" id="ProtNLM"/>
    </source>
</evidence>
<evidence type="ECO:0000256" key="7">
    <source>
        <dbReference type="ARBA" id="ARBA00023239"/>
    </source>
</evidence>
<comment type="subcellular location">
    <subcellularLocation>
        <location evidence="2">Secreted</location>
    </subcellularLocation>
</comment>
<dbReference type="NCBIfam" id="TIGR03804">
    <property type="entry name" value="para_beta_helix"/>
    <property type="match status" value="1"/>
</dbReference>